<evidence type="ECO:0000313" key="3">
    <source>
        <dbReference type="Proteomes" id="UP000443153"/>
    </source>
</evidence>
<comment type="caution">
    <text evidence="2">The sequence shown here is derived from an EMBL/GenBank/DDBJ whole genome shotgun (WGS) entry which is preliminary data.</text>
</comment>
<organism evidence="2 3">
    <name type="scientific">Maribacter luteus</name>
    <dbReference type="NCBI Taxonomy" id="2594478"/>
    <lineage>
        <taxon>Bacteria</taxon>
        <taxon>Pseudomonadati</taxon>
        <taxon>Bacteroidota</taxon>
        <taxon>Flavobacteriia</taxon>
        <taxon>Flavobacteriales</taxon>
        <taxon>Flavobacteriaceae</taxon>
        <taxon>Maribacter</taxon>
    </lineage>
</organism>
<feature type="transmembrane region" description="Helical" evidence="1">
    <location>
        <begin position="6"/>
        <end position="25"/>
    </location>
</feature>
<dbReference type="AlphaFoldDB" id="A0A6I2MT52"/>
<dbReference type="Proteomes" id="UP000443153">
    <property type="component" value="Unassembled WGS sequence"/>
</dbReference>
<gene>
    <name evidence="2" type="ORF">GJ691_15965</name>
</gene>
<keyword evidence="1" id="KW-0812">Transmembrane</keyword>
<keyword evidence="3" id="KW-1185">Reference proteome</keyword>
<dbReference type="RefSeq" id="WP_154368698.1">
    <property type="nucleotide sequence ID" value="NZ_WKJH01000026.1"/>
</dbReference>
<accession>A0A6I2MT52</accession>
<protein>
    <submittedName>
        <fullName evidence="2">Uncharacterized protein</fullName>
    </submittedName>
</protein>
<evidence type="ECO:0000256" key="1">
    <source>
        <dbReference type="SAM" id="Phobius"/>
    </source>
</evidence>
<reference evidence="2 3" key="1">
    <citation type="submission" date="2019-11" db="EMBL/GenBank/DDBJ databases">
        <title>Maribacter lutea sp. nov., a marine bacterium isolated from intertidal sand.</title>
        <authorList>
            <person name="Liu A."/>
        </authorList>
    </citation>
    <scope>NUCLEOTIDE SEQUENCE [LARGE SCALE GENOMIC DNA]</scope>
    <source>
        <strain evidence="2 3">RZ05</strain>
    </source>
</reference>
<proteinExistence type="predicted"/>
<evidence type="ECO:0000313" key="2">
    <source>
        <dbReference type="EMBL" id="MRX65650.1"/>
    </source>
</evidence>
<name>A0A6I2MT52_9FLAO</name>
<keyword evidence="1" id="KW-0472">Membrane</keyword>
<dbReference type="EMBL" id="WKJH01000026">
    <property type="protein sequence ID" value="MRX65650.1"/>
    <property type="molecule type" value="Genomic_DNA"/>
</dbReference>
<keyword evidence="1" id="KW-1133">Transmembrane helix</keyword>
<dbReference type="OrthoDB" id="1524706at2"/>
<sequence>MNMDLGSAIVGAIIITICMLPFIMIGRSRKKKEKQFIQALQNNANKHNCQINQQEVFGTFAIGMDKEHNALFFTRSTKEKEEEQFVDLSNIKKCEVINTGRTFRNKNGDKNGTKTIIDKLELGFIPKAKDQPEIKWEFFNADISYQINGELHAMQKWATNINILLSPKS</sequence>